<organism evidence="1 2">
    <name type="scientific">Collybiopsis luxurians FD-317 M1</name>
    <dbReference type="NCBI Taxonomy" id="944289"/>
    <lineage>
        <taxon>Eukaryota</taxon>
        <taxon>Fungi</taxon>
        <taxon>Dikarya</taxon>
        <taxon>Basidiomycota</taxon>
        <taxon>Agaricomycotina</taxon>
        <taxon>Agaricomycetes</taxon>
        <taxon>Agaricomycetidae</taxon>
        <taxon>Agaricales</taxon>
        <taxon>Marasmiineae</taxon>
        <taxon>Omphalotaceae</taxon>
        <taxon>Collybiopsis</taxon>
        <taxon>Collybiopsis luxurians</taxon>
    </lineage>
</organism>
<gene>
    <name evidence="1" type="ORF">GYMLUDRAFT_781225</name>
</gene>
<evidence type="ECO:0000313" key="2">
    <source>
        <dbReference type="Proteomes" id="UP000053593"/>
    </source>
</evidence>
<dbReference type="AlphaFoldDB" id="A0A0D0C2Y0"/>
<dbReference type="HOGENOM" id="CLU_2979305_0_0_1"/>
<sequence>MQLSEKTAMPLEPGTVPVCSGECFKCRKYHRRSDACRGRAIPRVEEGHSIHSVTKEYS</sequence>
<name>A0A0D0C2Y0_9AGAR</name>
<accession>A0A0D0C2Y0</accession>
<proteinExistence type="predicted"/>
<dbReference type="OrthoDB" id="2678560at2759"/>
<protein>
    <submittedName>
        <fullName evidence="1">Uncharacterized protein</fullName>
    </submittedName>
</protein>
<reference evidence="1 2" key="1">
    <citation type="submission" date="2014-04" db="EMBL/GenBank/DDBJ databases">
        <title>Evolutionary Origins and Diversification of the Mycorrhizal Mutualists.</title>
        <authorList>
            <consortium name="DOE Joint Genome Institute"/>
            <consortium name="Mycorrhizal Genomics Consortium"/>
            <person name="Kohler A."/>
            <person name="Kuo A."/>
            <person name="Nagy L.G."/>
            <person name="Floudas D."/>
            <person name="Copeland A."/>
            <person name="Barry K.W."/>
            <person name="Cichocki N."/>
            <person name="Veneault-Fourrey C."/>
            <person name="LaButti K."/>
            <person name="Lindquist E.A."/>
            <person name="Lipzen A."/>
            <person name="Lundell T."/>
            <person name="Morin E."/>
            <person name="Murat C."/>
            <person name="Riley R."/>
            <person name="Ohm R."/>
            <person name="Sun H."/>
            <person name="Tunlid A."/>
            <person name="Henrissat B."/>
            <person name="Grigoriev I.V."/>
            <person name="Hibbett D.S."/>
            <person name="Martin F."/>
        </authorList>
    </citation>
    <scope>NUCLEOTIDE SEQUENCE [LARGE SCALE GENOMIC DNA]</scope>
    <source>
        <strain evidence="1 2">FD-317 M1</strain>
    </source>
</reference>
<dbReference type="EMBL" id="KN834796">
    <property type="protein sequence ID" value="KIK56684.1"/>
    <property type="molecule type" value="Genomic_DNA"/>
</dbReference>
<keyword evidence="2" id="KW-1185">Reference proteome</keyword>
<evidence type="ECO:0000313" key="1">
    <source>
        <dbReference type="EMBL" id="KIK56684.1"/>
    </source>
</evidence>
<dbReference type="Proteomes" id="UP000053593">
    <property type="component" value="Unassembled WGS sequence"/>
</dbReference>